<dbReference type="Proteomes" id="UP001589776">
    <property type="component" value="Unassembled WGS sequence"/>
</dbReference>
<evidence type="ECO:0000313" key="2">
    <source>
        <dbReference type="Proteomes" id="UP001589776"/>
    </source>
</evidence>
<name>A0ABV6DJ49_9BACL</name>
<proteinExistence type="predicted"/>
<gene>
    <name evidence="1" type="ORF">ACFFK0_09400</name>
</gene>
<reference evidence="1 2" key="1">
    <citation type="submission" date="2024-09" db="EMBL/GenBank/DDBJ databases">
        <authorList>
            <person name="Sun Q."/>
            <person name="Mori K."/>
        </authorList>
    </citation>
    <scope>NUCLEOTIDE SEQUENCE [LARGE SCALE GENOMIC DNA]</scope>
    <source>
        <strain evidence="1 2">CCM 7759</strain>
    </source>
</reference>
<sequence length="42" mass="4614">MFERDLGIDLEAEEAGAWNSFEAGEECFTVGDALEEDEALFG</sequence>
<keyword evidence="2" id="KW-1185">Reference proteome</keyword>
<comment type="caution">
    <text evidence="1">The sequence shown here is derived from an EMBL/GenBank/DDBJ whole genome shotgun (WGS) entry which is preliminary data.</text>
</comment>
<protein>
    <submittedName>
        <fullName evidence="1">Uncharacterized protein</fullName>
    </submittedName>
</protein>
<organism evidence="1 2">
    <name type="scientific">Paenibacillus chartarius</name>
    <dbReference type="NCBI Taxonomy" id="747481"/>
    <lineage>
        <taxon>Bacteria</taxon>
        <taxon>Bacillati</taxon>
        <taxon>Bacillota</taxon>
        <taxon>Bacilli</taxon>
        <taxon>Bacillales</taxon>
        <taxon>Paenibacillaceae</taxon>
        <taxon>Paenibacillus</taxon>
    </lineage>
</organism>
<dbReference type="RefSeq" id="WP_377469883.1">
    <property type="nucleotide sequence ID" value="NZ_JBHLWN010000031.1"/>
</dbReference>
<accession>A0ABV6DJ49</accession>
<evidence type="ECO:0000313" key="1">
    <source>
        <dbReference type="EMBL" id="MFC0212678.1"/>
    </source>
</evidence>
<dbReference type="EMBL" id="JBHLWN010000031">
    <property type="protein sequence ID" value="MFC0212678.1"/>
    <property type="molecule type" value="Genomic_DNA"/>
</dbReference>